<evidence type="ECO:0000313" key="1">
    <source>
        <dbReference type="EMBL" id="TFK98987.1"/>
    </source>
</evidence>
<dbReference type="Gene3D" id="3.80.10.10">
    <property type="entry name" value="Ribonuclease Inhibitor"/>
    <property type="match status" value="1"/>
</dbReference>
<gene>
    <name evidence="1" type="ORF">BDV98DRAFT_572059</name>
</gene>
<name>A0A5C3QCS5_9AGAR</name>
<proteinExistence type="predicted"/>
<dbReference type="InterPro" id="IPR032675">
    <property type="entry name" value="LRR_dom_sf"/>
</dbReference>
<dbReference type="Proteomes" id="UP000305067">
    <property type="component" value="Unassembled WGS sequence"/>
</dbReference>
<protein>
    <recommendedName>
        <fullName evidence="3">F-box domain-containing protein</fullName>
    </recommendedName>
</protein>
<organism evidence="1 2">
    <name type="scientific">Pterulicium gracile</name>
    <dbReference type="NCBI Taxonomy" id="1884261"/>
    <lineage>
        <taxon>Eukaryota</taxon>
        <taxon>Fungi</taxon>
        <taxon>Dikarya</taxon>
        <taxon>Basidiomycota</taxon>
        <taxon>Agaricomycotina</taxon>
        <taxon>Agaricomycetes</taxon>
        <taxon>Agaricomycetidae</taxon>
        <taxon>Agaricales</taxon>
        <taxon>Pleurotineae</taxon>
        <taxon>Pterulaceae</taxon>
        <taxon>Pterulicium</taxon>
    </lineage>
</organism>
<dbReference type="AlphaFoldDB" id="A0A5C3QCS5"/>
<accession>A0A5C3QCS5</accession>
<reference evidence="1 2" key="1">
    <citation type="journal article" date="2019" name="Nat. Ecol. Evol.">
        <title>Megaphylogeny resolves global patterns of mushroom evolution.</title>
        <authorList>
            <person name="Varga T."/>
            <person name="Krizsan K."/>
            <person name="Foldi C."/>
            <person name="Dima B."/>
            <person name="Sanchez-Garcia M."/>
            <person name="Sanchez-Ramirez S."/>
            <person name="Szollosi G.J."/>
            <person name="Szarkandi J.G."/>
            <person name="Papp V."/>
            <person name="Albert L."/>
            <person name="Andreopoulos W."/>
            <person name="Angelini C."/>
            <person name="Antonin V."/>
            <person name="Barry K.W."/>
            <person name="Bougher N.L."/>
            <person name="Buchanan P."/>
            <person name="Buyck B."/>
            <person name="Bense V."/>
            <person name="Catcheside P."/>
            <person name="Chovatia M."/>
            <person name="Cooper J."/>
            <person name="Damon W."/>
            <person name="Desjardin D."/>
            <person name="Finy P."/>
            <person name="Geml J."/>
            <person name="Haridas S."/>
            <person name="Hughes K."/>
            <person name="Justo A."/>
            <person name="Karasinski D."/>
            <person name="Kautmanova I."/>
            <person name="Kiss B."/>
            <person name="Kocsube S."/>
            <person name="Kotiranta H."/>
            <person name="LaButti K.M."/>
            <person name="Lechner B.E."/>
            <person name="Liimatainen K."/>
            <person name="Lipzen A."/>
            <person name="Lukacs Z."/>
            <person name="Mihaltcheva S."/>
            <person name="Morgado L.N."/>
            <person name="Niskanen T."/>
            <person name="Noordeloos M.E."/>
            <person name="Ohm R.A."/>
            <person name="Ortiz-Santana B."/>
            <person name="Ovrebo C."/>
            <person name="Racz N."/>
            <person name="Riley R."/>
            <person name="Savchenko A."/>
            <person name="Shiryaev A."/>
            <person name="Soop K."/>
            <person name="Spirin V."/>
            <person name="Szebenyi C."/>
            <person name="Tomsovsky M."/>
            <person name="Tulloss R.E."/>
            <person name="Uehling J."/>
            <person name="Grigoriev I.V."/>
            <person name="Vagvolgyi C."/>
            <person name="Papp T."/>
            <person name="Martin F.M."/>
            <person name="Miettinen O."/>
            <person name="Hibbett D.S."/>
            <person name="Nagy L.G."/>
        </authorList>
    </citation>
    <scope>NUCLEOTIDE SEQUENCE [LARGE SCALE GENOMIC DNA]</scope>
    <source>
        <strain evidence="1 2">CBS 309.79</strain>
    </source>
</reference>
<evidence type="ECO:0000313" key="2">
    <source>
        <dbReference type="Proteomes" id="UP000305067"/>
    </source>
</evidence>
<keyword evidence="2" id="KW-1185">Reference proteome</keyword>
<sequence length="495" mass="55157">MPLHSSPTIPPELWRQVFFEVSALQQQDLPFVNSIDASLFPWVAARVSREWRAICLAEWCRKLWAQVSIDEDFVTRLVEDDTRPGARQIRMMKARRLNRSKEELELEDRLTTQLSYAGDSPLFITLDVDNHKAQEAIMRGLWTYRSTWKEFKVEESPTLPLEQAGSWNGLFEGYCDELVASTDIHFPNLSSISFSYSSRQGADSDASDYNTPISSPQCALELFQPPRVPVLTEVRLHFNLALRGHDEYSERFPWDQLQALTLEGVPSSFISTLFPRIGPNIRELNLQMAATLFQTEPGPPPPCTTFSALSKLTIDSMKILPLMSAPALKSISFPSCLDSGTLDHEGPTQDLPNFLSEFVQRSGCSLLGLTLSDVHFEAPNLPQQFCAVLQASPELQDLELADVPAELISDVLGALSASQNAPGACSRLKHLVIVTGGGTLDEVAKMVETRRNVDQRVPCSTLESVRVEEINEDDEGTFTILVHRFSGSSGLWSEG</sequence>
<evidence type="ECO:0008006" key="3">
    <source>
        <dbReference type="Google" id="ProtNLM"/>
    </source>
</evidence>
<dbReference type="EMBL" id="ML178836">
    <property type="protein sequence ID" value="TFK98987.1"/>
    <property type="molecule type" value="Genomic_DNA"/>
</dbReference>